<dbReference type="InterPro" id="IPR029052">
    <property type="entry name" value="Metallo-depent_PP-like"/>
</dbReference>
<dbReference type="GeneID" id="5889247"/>
<evidence type="ECO:0000313" key="2">
    <source>
        <dbReference type="EMBL" id="EDQ91438.1"/>
    </source>
</evidence>
<feature type="signal peptide" evidence="1">
    <location>
        <begin position="1"/>
        <end position="22"/>
    </location>
</feature>
<dbReference type="OMA" id="HIVPMEY"/>
<name>A9UT65_MONBE</name>
<keyword evidence="1" id="KW-0732">Signal</keyword>
<dbReference type="EMBL" id="CH991545">
    <property type="protein sequence ID" value="EDQ91438.1"/>
    <property type="molecule type" value="Genomic_DNA"/>
</dbReference>
<dbReference type="eggNOG" id="KOG1432">
    <property type="taxonomic scope" value="Eukaryota"/>
</dbReference>
<evidence type="ECO:0008006" key="4">
    <source>
        <dbReference type="Google" id="ProtNLM"/>
    </source>
</evidence>
<evidence type="ECO:0000313" key="3">
    <source>
        <dbReference type="Proteomes" id="UP000001357"/>
    </source>
</evidence>
<dbReference type="GO" id="GO:0016788">
    <property type="term" value="F:hydrolase activity, acting on ester bonds"/>
    <property type="evidence" value="ECO:0000318"/>
    <property type="project" value="GO_Central"/>
</dbReference>
<dbReference type="AlphaFoldDB" id="A9UT65"/>
<sequence>MAVNRGLGLCVILALVLPCTTALKFRPNGSFRIVQFTDLHYGDQITGNNVVNNATAYWDELLQPTYLRNLSFATLFGNHDDNPFESSLSQHGPANVPGVSNYVLEIEGSHGTVTPLFMFDTGGGTLPEVITQAHVDWFRNESARVAARNGNKTLPGMAFLHIPMPEFASVQPSSAAALRARRGSATAPCFGMAQDGISPYTDNSTGLLDAMASAGSVHAAITGHNHGNDWLCRHSNGMWLGFGRHSGYGGYGTWARGARVYELQAGKPGATYTYVRMEDGSIEDAGVLEPTASVLQ</sequence>
<protein>
    <recommendedName>
        <fullName evidence="4">Calcineurin-like phosphoesterase domain-containing protein</fullName>
    </recommendedName>
</protein>
<dbReference type="PANTHER" id="PTHR32440">
    <property type="entry name" value="PHOSPHATASE DCR2-RELATED-RELATED"/>
    <property type="match status" value="1"/>
</dbReference>
<reference evidence="2 3" key="1">
    <citation type="journal article" date="2008" name="Nature">
        <title>The genome of the choanoflagellate Monosiga brevicollis and the origin of metazoans.</title>
        <authorList>
            <consortium name="JGI Sequencing"/>
            <person name="King N."/>
            <person name="Westbrook M.J."/>
            <person name="Young S.L."/>
            <person name="Kuo A."/>
            <person name="Abedin M."/>
            <person name="Chapman J."/>
            <person name="Fairclough S."/>
            <person name="Hellsten U."/>
            <person name="Isogai Y."/>
            <person name="Letunic I."/>
            <person name="Marr M."/>
            <person name="Pincus D."/>
            <person name="Putnam N."/>
            <person name="Rokas A."/>
            <person name="Wright K.J."/>
            <person name="Zuzow R."/>
            <person name="Dirks W."/>
            <person name="Good M."/>
            <person name="Goodstein D."/>
            <person name="Lemons D."/>
            <person name="Li W."/>
            <person name="Lyons J.B."/>
            <person name="Morris A."/>
            <person name="Nichols S."/>
            <person name="Richter D.J."/>
            <person name="Salamov A."/>
            <person name="Bork P."/>
            <person name="Lim W.A."/>
            <person name="Manning G."/>
            <person name="Miller W.T."/>
            <person name="McGinnis W."/>
            <person name="Shapiro H."/>
            <person name="Tjian R."/>
            <person name="Grigoriev I.V."/>
            <person name="Rokhsar D."/>
        </authorList>
    </citation>
    <scope>NUCLEOTIDE SEQUENCE [LARGE SCALE GENOMIC DNA]</scope>
    <source>
        <strain evidence="3">MX1 / ATCC 50154</strain>
    </source>
</reference>
<dbReference type="CDD" id="cd07383">
    <property type="entry name" value="MPP_Dcr2"/>
    <property type="match status" value="1"/>
</dbReference>
<dbReference type="PANTHER" id="PTHR32440:SF11">
    <property type="entry name" value="METALLOPHOSPHOESTERASE DOMAIN-CONTAINING PROTEIN"/>
    <property type="match status" value="1"/>
</dbReference>
<proteinExistence type="predicted"/>
<dbReference type="KEGG" id="mbr:MONBRDRAFT_6216"/>
<organism evidence="2 3">
    <name type="scientific">Monosiga brevicollis</name>
    <name type="common">Choanoflagellate</name>
    <dbReference type="NCBI Taxonomy" id="81824"/>
    <lineage>
        <taxon>Eukaryota</taxon>
        <taxon>Choanoflagellata</taxon>
        <taxon>Craspedida</taxon>
        <taxon>Salpingoecidae</taxon>
        <taxon>Monosiga</taxon>
    </lineage>
</organism>
<dbReference type="InParanoid" id="A9UT65"/>
<keyword evidence="3" id="KW-1185">Reference proteome</keyword>
<dbReference type="Proteomes" id="UP000001357">
    <property type="component" value="Unassembled WGS sequence"/>
</dbReference>
<evidence type="ECO:0000256" key="1">
    <source>
        <dbReference type="SAM" id="SignalP"/>
    </source>
</evidence>
<dbReference type="RefSeq" id="XP_001743860.1">
    <property type="nucleotide sequence ID" value="XM_001743808.1"/>
</dbReference>
<gene>
    <name evidence="2" type="ORF">MONBRDRAFT_6216</name>
</gene>
<dbReference type="Gene3D" id="3.60.21.10">
    <property type="match status" value="1"/>
</dbReference>
<accession>A9UT65</accession>
<dbReference type="SUPFAM" id="SSF56300">
    <property type="entry name" value="Metallo-dependent phosphatases"/>
    <property type="match status" value="1"/>
</dbReference>
<feature type="chain" id="PRO_5002744406" description="Calcineurin-like phosphoesterase domain-containing protein" evidence="1">
    <location>
        <begin position="23"/>
        <end position="296"/>
    </location>
</feature>